<evidence type="ECO:0000313" key="3">
    <source>
        <dbReference type="Proteomes" id="UP001470230"/>
    </source>
</evidence>
<comment type="caution">
    <text evidence="2">The sequence shown here is derived from an EMBL/GenBank/DDBJ whole genome shotgun (WGS) entry which is preliminary data.</text>
</comment>
<keyword evidence="3" id="KW-1185">Reference proteome</keyword>
<accession>A0ABR2GQ15</accession>
<reference evidence="2 3" key="1">
    <citation type="submission" date="2024-04" db="EMBL/GenBank/DDBJ databases">
        <title>Tritrichomonas musculus Genome.</title>
        <authorList>
            <person name="Alves-Ferreira E."/>
            <person name="Grigg M."/>
            <person name="Lorenzi H."/>
            <person name="Galac M."/>
        </authorList>
    </citation>
    <scope>NUCLEOTIDE SEQUENCE [LARGE SCALE GENOMIC DNA]</scope>
    <source>
        <strain evidence="2 3">EAF2021</strain>
    </source>
</reference>
<sequence>MFVYVDYEDFKNKYFEVQKKYDEILREKEYLFSKTQPKAARADKGIAATSPTNVFDEYLIAKEKTKIDQRLEEIKAIASDRARLLKLKEIELRHSKNIWDRIYTMRYLDNLHIQKIAFILNYSQSQVGLIIGIAEIIKQAGLDPKYIPLVDLALGLLSGIGIYGIAMNYGIVKGIVMGLSFGLEACGVFSGLKNFIK</sequence>
<gene>
    <name evidence="2" type="ORF">M9Y10_004576</name>
</gene>
<name>A0ABR2GQ15_9EUKA</name>
<keyword evidence="1" id="KW-0472">Membrane</keyword>
<keyword evidence="1" id="KW-0812">Transmembrane</keyword>
<dbReference type="Proteomes" id="UP001470230">
    <property type="component" value="Unassembled WGS sequence"/>
</dbReference>
<evidence type="ECO:0000256" key="1">
    <source>
        <dbReference type="SAM" id="Phobius"/>
    </source>
</evidence>
<protein>
    <submittedName>
        <fullName evidence="2">Uncharacterized protein</fullName>
    </submittedName>
</protein>
<organism evidence="2 3">
    <name type="scientific">Tritrichomonas musculus</name>
    <dbReference type="NCBI Taxonomy" id="1915356"/>
    <lineage>
        <taxon>Eukaryota</taxon>
        <taxon>Metamonada</taxon>
        <taxon>Parabasalia</taxon>
        <taxon>Tritrichomonadida</taxon>
        <taxon>Tritrichomonadidae</taxon>
        <taxon>Tritrichomonas</taxon>
    </lineage>
</organism>
<dbReference type="EMBL" id="JAPFFF010000103">
    <property type="protein sequence ID" value="KAK8835472.1"/>
    <property type="molecule type" value="Genomic_DNA"/>
</dbReference>
<evidence type="ECO:0000313" key="2">
    <source>
        <dbReference type="EMBL" id="KAK8835472.1"/>
    </source>
</evidence>
<feature type="transmembrane region" description="Helical" evidence="1">
    <location>
        <begin position="146"/>
        <end position="165"/>
    </location>
</feature>
<proteinExistence type="predicted"/>
<keyword evidence="1" id="KW-1133">Transmembrane helix</keyword>